<dbReference type="Proteomes" id="UP001239111">
    <property type="component" value="Chromosome 1"/>
</dbReference>
<evidence type="ECO:0000313" key="1">
    <source>
        <dbReference type="EMBL" id="KAJ8686198.1"/>
    </source>
</evidence>
<organism evidence="1 2">
    <name type="scientific">Eretmocerus hayati</name>
    <dbReference type="NCBI Taxonomy" id="131215"/>
    <lineage>
        <taxon>Eukaryota</taxon>
        <taxon>Metazoa</taxon>
        <taxon>Ecdysozoa</taxon>
        <taxon>Arthropoda</taxon>
        <taxon>Hexapoda</taxon>
        <taxon>Insecta</taxon>
        <taxon>Pterygota</taxon>
        <taxon>Neoptera</taxon>
        <taxon>Endopterygota</taxon>
        <taxon>Hymenoptera</taxon>
        <taxon>Apocrita</taxon>
        <taxon>Proctotrupomorpha</taxon>
        <taxon>Chalcidoidea</taxon>
        <taxon>Aphelinidae</taxon>
        <taxon>Aphelininae</taxon>
        <taxon>Eretmocerus</taxon>
    </lineage>
</organism>
<name>A0ACC2PRT2_9HYME</name>
<reference evidence="1" key="1">
    <citation type="submission" date="2023-04" db="EMBL/GenBank/DDBJ databases">
        <title>A chromosome-level genome assembly of the parasitoid wasp Eretmocerus hayati.</title>
        <authorList>
            <person name="Zhong Y."/>
            <person name="Liu S."/>
            <person name="Liu Y."/>
        </authorList>
    </citation>
    <scope>NUCLEOTIDE SEQUENCE</scope>
    <source>
        <strain evidence="1">ZJU_SS_LIU_2023</strain>
    </source>
</reference>
<dbReference type="EMBL" id="CM056741">
    <property type="protein sequence ID" value="KAJ8686198.1"/>
    <property type="molecule type" value="Genomic_DNA"/>
</dbReference>
<sequence>INIEADLESQGPIDVFFHKLADFLSRAKDGDEQAKSIVSRVKNYIFKHPELIVIDPLENVEILTNRYESYKMILDGFRHDDQIFIPNFAYVESSDTSKLMDDLKNNGIRFPCVCKPLIAHGSSDAHKLMVIFNERGLSDCQPPCVAQNMINHSAVLYKLFIVDDYFQIVERPSIRNFYSKDCDTMKTIFFKSHDVCKKGSNSKWSVISSEEKALAIKPRHEIFVEIVKRVKKIFNLVLVGVDVVIDNRNGKYAVIDINAFPGYDGYPDFFKHLIVTVKKQLKEKKTFKRYPVLKKCLSDDLDSGFESDEKRKLFRS</sequence>
<keyword evidence="2" id="KW-1185">Reference proteome</keyword>
<feature type="non-terminal residue" evidence="1">
    <location>
        <position position="1"/>
    </location>
</feature>
<accession>A0ACC2PRT2</accession>
<protein>
    <submittedName>
        <fullName evidence="1">Uncharacterized protein</fullName>
    </submittedName>
</protein>
<comment type="caution">
    <text evidence="1">The sequence shown here is derived from an EMBL/GenBank/DDBJ whole genome shotgun (WGS) entry which is preliminary data.</text>
</comment>
<gene>
    <name evidence="1" type="ORF">QAD02_021992</name>
</gene>
<evidence type="ECO:0000313" key="2">
    <source>
        <dbReference type="Proteomes" id="UP001239111"/>
    </source>
</evidence>
<proteinExistence type="predicted"/>